<evidence type="ECO:0000256" key="3">
    <source>
        <dbReference type="ARBA" id="ARBA00016903"/>
    </source>
</evidence>
<protein>
    <recommendedName>
        <fullName evidence="3">Condensin-2 complex subunit H2</fullName>
    </recommendedName>
    <alternativeName>
        <fullName evidence="6">Non-SMC condensin II complex subunit H2</fullName>
    </alternativeName>
</protein>
<dbReference type="Pfam" id="PF16869">
    <property type="entry name" value="CNDH2_M"/>
    <property type="match status" value="1"/>
</dbReference>
<feature type="compositionally biased region" description="Polar residues" evidence="7">
    <location>
        <begin position="1"/>
        <end position="19"/>
    </location>
</feature>
<evidence type="ECO:0000256" key="6">
    <source>
        <dbReference type="ARBA" id="ARBA00030479"/>
    </source>
</evidence>
<dbReference type="InterPro" id="IPR031719">
    <property type="entry name" value="H2_M"/>
</dbReference>
<accession>A0AAD3SCE3</accession>
<evidence type="ECO:0000259" key="9">
    <source>
        <dbReference type="Pfam" id="PF16858"/>
    </source>
</evidence>
<dbReference type="GO" id="GO:0005634">
    <property type="term" value="C:nucleus"/>
    <property type="evidence" value="ECO:0007669"/>
    <property type="project" value="UniProtKB-SubCell"/>
</dbReference>
<dbReference type="GO" id="GO:0010032">
    <property type="term" value="P:meiotic chromosome condensation"/>
    <property type="evidence" value="ECO:0007669"/>
    <property type="project" value="TreeGrafter"/>
</dbReference>
<evidence type="ECO:0000259" key="8">
    <source>
        <dbReference type="Pfam" id="PF06278"/>
    </source>
</evidence>
<sequence>MSNDSQKPQSGGETGSSSRFHAVQPLRDLESNWAVDLARSLEEYLLKICSGEITGGDDAHFSINFAEAALLLQGSIQVYSRKVEYLYTLVLHALEFISQKRSQEQAEGTQVQPEASSSHTAHYEDNDQFWCLDDIPVEEKNSLDDLTSKDAPLHHFAKTPANLVVLEGDCLDSTEDGGDLESYLIATNYPYRNFILLDPCDAIVVDNLLKGDKAGEVQCGSHWRSSFTSKARKSFLSPTRHSGEMPRKSSNRKKLDNTGQPSCGFEGDNCNAGPDPSDHNIPENGNYGSEIEDHYFGYANEDGYDSDGDDPWKPLNPHEPGNLKVKPFRKVKVSRRQGTSKQISLAMMFPLAKVHGTISPELMEIWEMRLRARERMQESQTIPFYEKLRQSLVHGKSETHDTFPYPEDDEDNELDLGAHDVDQPGPEFDLPGSSYMDEGAAFHTKKHDVSLDYDDANEPNTKEDPKSQGTLEDLCRAHLDSLLASLAESEKQTELAARVSTWKQGIELDLEEQDSRPPFDIQEYGERLLDKLSRKGKSMSFADIIMGQQKHDIARSFTAMLQLVNDRKIDVDGSGEAGKFLCYTSMNSFYVQLVGHDIRPNKMQFQFSKKRPKSPTNRGCNKDKNHQLGGQPCDIGSPPSSGSKLTKLSPLRTSCRFPMKLGKPTNLICTPEGKRRRSSRFLDPVDLNSMG</sequence>
<feature type="region of interest" description="Disordered" evidence="7">
    <location>
        <begin position="1"/>
        <end position="21"/>
    </location>
</feature>
<feature type="region of interest" description="Disordered" evidence="7">
    <location>
        <begin position="231"/>
        <end position="279"/>
    </location>
</feature>
<feature type="region of interest" description="Disordered" evidence="7">
    <location>
        <begin position="395"/>
        <end position="427"/>
    </location>
</feature>
<feature type="region of interest" description="Disordered" evidence="7">
    <location>
        <begin position="451"/>
        <end position="470"/>
    </location>
</feature>
<feature type="region of interest" description="Disordered" evidence="7">
    <location>
        <begin position="670"/>
        <end position="691"/>
    </location>
</feature>
<dbReference type="EMBL" id="BSYO01000008">
    <property type="protein sequence ID" value="GMH08291.1"/>
    <property type="molecule type" value="Genomic_DNA"/>
</dbReference>
<keyword evidence="4" id="KW-0226">DNA condensation</keyword>
<keyword evidence="5" id="KW-0539">Nucleus</keyword>
<dbReference type="Gene3D" id="1.10.10.580">
    <property type="entry name" value="Structural maintenance of chromosome 1. Chain E"/>
    <property type="match status" value="1"/>
</dbReference>
<comment type="subcellular location">
    <subcellularLocation>
        <location evidence="1">Nucleus</location>
    </subcellularLocation>
</comment>
<evidence type="ECO:0000256" key="1">
    <source>
        <dbReference type="ARBA" id="ARBA00004123"/>
    </source>
</evidence>
<feature type="domain" description="Condensin-2 complex subunit H2 C-terminal" evidence="9">
    <location>
        <begin position="470"/>
        <end position="596"/>
    </location>
</feature>
<dbReference type="InterPro" id="IPR009378">
    <property type="entry name" value="H2_N"/>
</dbReference>
<dbReference type="GO" id="GO:0000796">
    <property type="term" value="C:condensin complex"/>
    <property type="evidence" value="ECO:0007669"/>
    <property type="project" value="TreeGrafter"/>
</dbReference>
<gene>
    <name evidence="11" type="ORF">Nepgr_010131</name>
</gene>
<evidence type="ECO:0000256" key="5">
    <source>
        <dbReference type="ARBA" id="ARBA00023242"/>
    </source>
</evidence>
<feature type="region of interest" description="Disordered" evidence="7">
    <location>
        <begin position="606"/>
        <end position="649"/>
    </location>
</feature>
<dbReference type="Pfam" id="PF06278">
    <property type="entry name" value="CNDH2_N"/>
    <property type="match status" value="1"/>
</dbReference>
<evidence type="ECO:0000256" key="7">
    <source>
        <dbReference type="SAM" id="MobiDB-lite"/>
    </source>
</evidence>
<feature type="domain" description="Condensin II complex subunit H2 middle" evidence="10">
    <location>
        <begin position="158"/>
        <end position="310"/>
    </location>
</feature>
<organism evidence="11 12">
    <name type="scientific">Nepenthes gracilis</name>
    <name type="common">Slender pitcher plant</name>
    <dbReference type="NCBI Taxonomy" id="150966"/>
    <lineage>
        <taxon>Eukaryota</taxon>
        <taxon>Viridiplantae</taxon>
        <taxon>Streptophyta</taxon>
        <taxon>Embryophyta</taxon>
        <taxon>Tracheophyta</taxon>
        <taxon>Spermatophyta</taxon>
        <taxon>Magnoliopsida</taxon>
        <taxon>eudicotyledons</taxon>
        <taxon>Gunneridae</taxon>
        <taxon>Pentapetalae</taxon>
        <taxon>Caryophyllales</taxon>
        <taxon>Nepenthaceae</taxon>
        <taxon>Nepenthes</taxon>
    </lineage>
</organism>
<name>A0AAD3SCE3_NEPGR</name>
<reference evidence="11" key="1">
    <citation type="submission" date="2023-05" db="EMBL/GenBank/DDBJ databases">
        <title>Nepenthes gracilis genome sequencing.</title>
        <authorList>
            <person name="Fukushima K."/>
        </authorList>
    </citation>
    <scope>NUCLEOTIDE SEQUENCE</scope>
    <source>
        <strain evidence="11">SING2019-196</strain>
    </source>
</reference>
<comment type="caution">
    <text evidence="11">The sequence shown here is derived from an EMBL/GenBank/DDBJ whole genome shotgun (WGS) entry which is preliminary data.</text>
</comment>
<dbReference type="AlphaFoldDB" id="A0AAD3SCE3"/>
<evidence type="ECO:0000259" key="10">
    <source>
        <dbReference type="Pfam" id="PF16869"/>
    </source>
</evidence>
<keyword evidence="12" id="KW-1185">Reference proteome</keyword>
<comment type="similarity">
    <text evidence="2">Belongs to the CND2 H2 (condensin-2 subunit 2) family.</text>
</comment>
<dbReference type="InterPro" id="IPR031737">
    <property type="entry name" value="CNDH2_C"/>
</dbReference>
<dbReference type="InterPro" id="IPR023093">
    <property type="entry name" value="ScpA-like_C"/>
</dbReference>
<evidence type="ECO:0000313" key="12">
    <source>
        <dbReference type="Proteomes" id="UP001279734"/>
    </source>
</evidence>
<dbReference type="GO" id="GO:0051306">
    <property type="term" value="P:mitotic sister chromatid separation"/>
    <property type="evidence" value="ECO:0007669"/>
    <property type="project" value="TreeGrafter"/>
</dbReference>
<evidence type="ECO:0000313" key="11">
    <source>
        <dbReference type="EMBL" id="GMH08291.1"/>
    </source>
</evidence>
<dbReference type="Proteomes" id="UP001279734">
    <property type="component" value="Unassembled WGS sequence"/>
</dbReference>
<dbReference type="InterPro" id="IPR031739">
    <property type="entry name" value="Ncaph2"/>
</dbReference>
<dbReference type="GO" id="GO:0003682">
    <property type="term" value="F:chromatin binding"/>
    <property type="evidence" value="ECO:0007669"/>
    <property type="project" value="TreeGrafter"/>
</dbReference>
<dbReference type="PANTHER" id="PTHR14324:SF3">
    <property type="entry name" value="CONDENSIN-2 COMPLEX SUBUNIT H2"/>
    <property type="match status" value="1"/>
</dbReference>
<feature type="domain" description="Condensin II complex subunit H2 N-terminal" evidence="8">
    <location>
        <begin position="19"/>
        <end position="136"/>
    </location>
</feature>
<dbReference type="Pfam" id="PF16858">
    <property type="entry name" value="CNDH2_C"/>
    <property type="match status" value="1"/>
</dbReference>
<evidence type="ECO:0000256" key="4">
    <source>
        <dbReference type="ARBA" id="ARBA00023067"/>
    </source>
</evidence>
<evidence type="ECO:0000256" key="2">
    <source>
        <dbReference type="ARBA" id="ARBA00007844"/>
    </source>
</evidence>
<proteinExistence type="inferred from homology"/>
<dbReference type="PANTHER" id="PTHR14324">
    <property type="entry name" value="CONDENSIN-2 COMPLEX SUBUNIT H2"/>
    <property type="match status" value="1"/>
</dbReference>